<dbReference type="EMBL" id="CADCVH010000011">
    <property type="protein sequence ID" value="CAA9446484.1"/>
    <property type="molecule type" value="Genomic_DNA"/>
</dbReference>
<feature type="transmembrane region" description="Helical" evidence="1">
    <location>
        <begin position="112"/>
        <end position="142"/>
    </location>
</feature>
<protein>
    <submittedName>
        <fullName evidence="2">Uncharacterized protein</fullName>
    </submittedName>
</protein>
<evidence type="ECO:0000256" key="1">
    <source>
        <dbReference type="SAM" id="Phobius"/>
    </source>
</evidence>
<gene>
    <name evidence="2" type="ORF">AVDCRST_MAG02-298</name>
</gene>
<organism evidence="2">
    <name type="scientific">uncultured Rubrobacteraceae bacterium</name>
    <dbReference type="NCBI Taxonomy" id="349277"/>
    <lineage>
        <taxon>Bacteria</taxon>
        <taxon>Bacillati</taxon>
        <taxon>Actinomycetota</taxon>
        <taxon>Rubrobacteria</taxon>
        <taxon>Rubrobacterales</taxon>
        <taxon>Rubrobacteraceae</taxon>
        <taxon>environmental samples</taxon>
    </lineage>
</organism>
<feature type="transmembrane region" description="Helical" evidence="1">
    <location>
        <begin position="65"/>
        <end position="92"/>
    </location>
</feature>
<reference evidence="2" key="1">
    <citation type="submission" date="2020-02" db="EMBL/GenBank/DDBJ databases">
        <authorList>
            <person name="Meier V. D."/>
        </authorList>
    </citation>
    <scope>NUCLEOTIDE SEQUENCE</scope>
    <source>
        <strain evidence="2">AVDCRST_MAG02</strain>
    </source>
</reference>
<keyword evidence="1" id="KW-1133">Transmembrane helix</keyword>
<sequence>MEKREEPGGALRVGMVWGGIGGVLGFVASLLGSLAGILAGAFVGYSCGKRAAGAETGRHGALSGLIGGAVAAPVYVIGASAGALVAAHGIGSPRMAATLSDVLGTPISADEAWTLFLLSIVLSALLQAAIFIASATAAGALAKRG</sequence>
<proteinExistence type="predicted"/>
<feature type="transmembrane region" description="Helical" evidence="1">
    <location>
        <begin position="20"/>
        <end position="45"/>
    </location>
</feature>
<dbReference type="AlphaFoldDB" id="A0A6J4QQG9"/>
<name>A0A6J4QQG9_9ACTN</name>
<accession>A0A6J4QQG9</accession>
<evidence type="ECO:0000313" key="2">
    <source>
        <dbReference type="EMBL" id="CAA9446484.1"/>
    </source>
</evidence>
<keyword evidence="1" id="KW-0472">Membrane</keyword>
<keyword evidence="1" id="KW-0812">Transmembrane</keyword>